<keyword evidence="2" id="KW-1185">Reference proteome</keyword>
<organism evidence="1 2">
    <name type="scientific">Gordonia phage Neville</name>
    <dbReference type="NCBI Taxonomy" id="2301693"/>
    <lineage>
        <taxon>Viruses</taxon>
        <taxon>Duplodnaviria</taxon>
        <taxon>Heunggongvirae</taxon>
        <taxon>Uroviricota</taxon>
        <taxon>Caudoviricetes</taxon>
        <taxon>Deeyouvirinae</taxon>
        <taxon>Nevillevirus</taxon>
        <taxon>Nevillevirus neville</taxon>
    </lineage>
</organism>
<evidence type="ECO:0000313" key="1">
    <source>
        <dbReference type="EMBL" id="AXQ64425.1"/>
    </source>
</evidence>
<proteinExistence type="predicted"/>
<dbReference type="Proteomes" id="UP000261731">
    <property type="component" value="Segment"/>
</dbReference>
<dbReference type="GeneID" id="70080428"/>
<name>A0A385E0S3_9CAUD</name>
<reference evidence="1 2" key="1">
    <citation type="submission" date="2018-07" db="EMBL/GenBank/DDBJ databases">
        <authorList>
            <person name="Bragdon E."/>
            <person name="Orellana H."/>
            <person name="Sterchele H."/>
            <person name="Molloy S.D."/>
            <person name="Garlena R.A."/>
            <person name="Russell D.A."/>
            <person name="Pope W.H."/>
            <person name="Jacobs-Sera D."/>
            <person name="Hatfull G.F."/>
        </authorList>
    </citation>
    <scope>NUCLEOTIDE SEQUENCE [LARGE SCALE GENOMIC DNA]</scope>
</reference>
<accession>A0A385E0S3</accession>
<protein>
    <submittedName>
        <fullName evidence="1">Membrane protein</fullName>
    </submittedName>
</protein>
<gene>
    <name evidence="1" type="primary">56</name>
    <name evidence="1" type="ORF">SEA_NEVILLE_56</name>
</gene>
<sequence>MVTRTRLRKVGAFLGWLCLVAATAAVIWLGFYAEWNWLNNTYTETIIDGREYTTGTDLDGLSVFIFVGALLPGVPALAWAADWIGRQWKKLPA</sequence>
<dbReference type="KEGG" id="vg:70080428"/>
<evidence type="ECO:0000313" key="2">
    <source>
        <dbReference type="Proteomes" id="UP000261731"/>
    </source>
</evidence>
<dbReference type="RefSeq" id="YP_010245912.1">
    <property type="nucleotide sequence ID" value="NC_060131.1"/>
</dbReference>
<dbReference type="EMBL" id="MH651182">
    <property type="protein sequence ID" value="AXQ64425.1"/>
    <property type="molecule type" value="Genomic_DNA"/>
</dbReference>